<evidence type="ECO:0000313" key="1">
    <source>
        <dbReference type="EMBL" id="KAF3520579.1"/>
    </source>
</evidence>
<comment type="caution">
    <text evidence="1">The sequence shown here is derived from an EMBL/GenBank/DDBJ whole genome shotgun (WGS) entry which is preliminary data.</text>
</comment>
<organism evidence="1 2">
    <name type="scientific">Brassica cretica</name>
    <name type="common">Mustard</name>
    <dbReference type="NCBI Taxonomy" id="69181"/>
    <lineage>
        <taxon>Eukaryota</taxon>
        <taxon>Viridiplantae</taxon>
        <taxon>Streptophyta</taxon>
        <taxon>Embryophyta</taxon>
        <taxon>Tracheophyta</taxon>
        <taxon>Spermatophyta</taxon>
        <taxon>Magnoliopsida</taxon>
        <taxon>eudicotyledons</taxon>
        <taxon>Gunneridae</taxon>
        <taxon>Pentapetalae</taxon>
        <taxon>rosids</taxon>
        <taxon>malvids</taxon>
        <taxon>Brassicales</taxon>
        <taxon>Brassicaceae</taxon>
        <taxon>Brassiceae</taxon>
        <taxon>Brassica</taxon>
    </lineage>
</organism>
<reference evidence="1 2" key="1">
    <citation type="journal article" date="2020" name="BMC Genomics">
        <title>Intraspecific diversification of the crop wild relative Brassica cretica Lam. using demographic model selection.</title>
        <authorList>
            <person name="Kioukis A."/>
            <person name="Michalopoulou V.A."/>
            <person name="Briers L."/>
            <person name="Pirintsos S."/>
            <person name="Studholme D.J."/>
            <person name="Pavlidis P."/>
            <person name="Sarris P.F."/>
        </authorList>
    </citation>
    <scope>NUCLEOTIDE SEQUENCE [LARGE SCALE GENOMIC DNA]</scope>
    <source>
        <strain evidence="2">cv. PFS-1207/04</strain>
    </source>
</reference>
<dbReference type="Proteomes" id="UP000266723">
    <property type="component" value="Unassembled WGS sequence"/>
</dbReference>
<proteinExistence type="predicted"/>
<gene>
    <name evidence="1" type="ORF">DY000_02060298</name>
</gene>
<protein>
    <submittedName>
        <fullName evidence="1">Uncharacterized protein</fullName>
    </submittedName>
</protein>
<dbReference type="InterPro" id="IPR012340">
    <property type="entry name" value="NA-bd_OB-fold"/>
</dbReference>
<keyword evidence="2" id="KW-1185">Reference proteome</keyword>
<dbReference type="EMBL" id="QGKV02001556">
    <property type="protein sequence ID" value="KAF3520579.1"/>
    <property type="molecule type" value="Genomic_DNA"/>
</dbReference>
<name>A0ABQ7B3C9_BRACR</name>
<accession>A0ABQ7B3C9</accession>
<dbReference type="Gene3D" id="2.40.50.140">
    <property type="entry name" value="Nucleic acid-binding proteins"/>
    <property type="match status" value="1"/>
</dbReference>
<dbReference type="SUPFAM" id="SSF50249">
    <property type="entry name" value="Nucleic acid-binding proteins"/>
    <property type="match status" value="1"/>
</dbReference>
<evidence type="ECO:0000313" key="2">
    <source>
        <dbReference type="Proteomes" id="UP000266723"/>
    </source>
</evidence>
<sequence>MICKRKGRYRRLRTQPLTLSFPPLPASRCRPGIHCSVSAEMALRFWPSPQNFRSKSSCYGSLTISNLKQTLVCSPFTHIRSVQGSDLKDAEAMTRVVNSVIHGKEAGIANHYCPSLQNSVMQQEVGEILISLLCNKCVTPHVTSVIRFWVELAVDDGKYSAISGGRKTTATGARAPNFFDREMTKLTKQEAVVLALEEIPNGGDEELPSCLGELARKDSPSTLILICKSNDLQTERSTSPSPYPTSNLLFPTSSSVPMPSQNPLLCFGQLDHKTIHGGCPGHIMGLRDIFSRERNFSSEMALRFRPPPQKMAIDRVDIGKRELLASQNLRKGELLSSSVTILTQTELDMYLEASQIREWAIERITNVVGTHYCPSLQNSMMQQEVGEIWISLLCNKCVTPHVTSVIRFWIELPMDDGKDRAMFVVFDKEMTKLTKQEAVVLALEEIPNGGDEELPSCLGELARKEFFFQIRVTLFNFTIPSLYDQLSLKISSLTIRLCEAVVAPKLGMGGETATPPGIEEVEKTCKSRR</sequence>